<proteinExistence type="predicted"/>
<dbReference type="RefSeq" id="WP_147657635.1">
    <property type="nucleotide sequence ID" value="NZ_BMFM01000001.1"/>
</dbReference>
<evidence type="ECO:0000313" key="1">
    <source>
        <dbReference type="EMBL" id="QEE22144.1"/>
    </source>
</evidence>
<dbReference type="EMBL" id="CP041690">
    <property type="protein sequence ID" value="QEE22144.1"/>
    <property type="molecule type" value="Genomic_DNA"/>
</dbReference>
<name>A0A5B9DUV9_9HYPH</name>
<gene>
    <name evidence="1" type="ORF">FNA67_19120</name>
</gene>
<dbReference type="AlphaFoldDB" id="A0A5B9DUV9"/>
<dbReference type="Proteomes" id="UP000321062">
    <property type="component" value="Chromosome"/>
</dbReference>
<evidence type="ECO:0000313" key="2">
    <source>
        <dbReference type="Proteomes" id="UP000321062"/>
    </source>
</evidence>
<dbReference type="KEGG" id="yti:FNA67_19120"/>
<sequence>MASLRLLRPVAAFAFAAFSMPAFAAPVAATANYIVSLGGINIAEMEVNLKDDGKRYSIDASAKVAGLGSIVASGTASVQSAGSSSGANLISQKFDILTRANGEDFSVKVAYAGKNVESFVVTPPILDNVDRVPIERSQLSGVNDFLAAFVFKGGALDKSLCSKKSRVFTGVERFDIALSYARDDVATSQRTGYQGPVVLCNVHYTPVSGHFTTSEVTKYLANSDRILVWYAPVFQTGYFVPYRVLLTTTMGDLSMVLTGMKG</sequence>
<dbReference type="OrthoDB" id="7630100at2"/>
<organism evidence="1 2">
    <name type="scientific">Paradevosia tibetensis</name>
    <dbReference type="NCBI Taxonomy" id="1447062"/>
    <lineage>
        <taxon>Bacteria</taxon>
        <taxon>Pseudomonadati</taxon>
        <taxon>Pseudomonadota</taxon>
        <taxon>Alphaproteobacteria</taxon>
        <taxon>Hyphomicrobiales</taxon>
        <taxon>Devosiaceae</taxon>
        <taxon>Paradevosia</taxon>
    </lineage>
</organism>
<protein>
    <submittedName>
        <fullName evidence="1">DUF3108 domain-containing protein</fullName>
    </submittedName>
</protein>
<accession>A0A5B9DUV9</accession>
<keyword evidence="2" id="KW-1185">Reference proteome</keyword>
<reference evidence="1 2" key="1">
    <citation type="journal article" date="2015" name="Int. J. Syst. Evol. Microbiol.">
        <title>Youhaiella tibetensis gen. nov., sp. nov., isolated from subsurface sediment.</title>
        <authorList>
            <person name="Wang Y.X."/>
            <person name="Huang F.Q."/>
            <person name="Nogi Y."/>
            <person name="Pang S.J."/>
            <person name="Wang P.K."/>
            <person name="Lv J."/>
        </authorList>
    </citation>
    <scope>NUCLEOTIDE SEQUENCE [LARGE SCALE GENOMIC DNA]</scope>
    <source>
        <strain evidence="2">fig4</strain>
    </source>
</reference>